<keyword evidence="3 6" id="KW-0479">Metal-binding</keyword>
<dbReference type="EMBL" id="CP042345">
    <property type="protein sequence ID" value="QEA15377.1"/>
    <property type="molecule type" value="Genomic_DNA"/>
</dbReference>
<feature type="binding site" evidence="5">
    <location>
        <position position="66"/>
    </location>
    <ligand>
        <name>substrate</name>
    </ligand>
</feature>
<feature type="binding site" evidence="6">
    <location>
        <position position="158"/>
    </location>
    <ligand>
        <name>Mg(2+)</name>
        <dbReference type="ChEBI" id="CHEBI:18420"/>
    </ligand>
</feature>
<organism evidence="8 9">
    <name type="scientific">Novosphingobium ginsenosidimutans</name>
    <dbReference type="NCBI Taxonomy" id="1176536"/>
    <lineage>
        <taxon>Bacteria</taxon>
        <taxon>Pseudomonadati</taxon>
        <taxon>Pseudomonadota</taxon>
        <taxon>Alphaproteobacteria</taxon>
        <taxon>Sphingomonadales</taxon>
        <taxon>Sphingomonadaceae</taxon>
        <taxon>Novosphingobium</taxon>
    </lineage>
</organism>
<comment type="similarity">
    <text evidence="2">Belongs to the HpcH/HpaI aldolase family.</text>
</comment>
<keyword evidence="4 6" id="KW-0460">Magnesium</keyword>
<feature type="binding site" evidence="5">
    <location>
        <position position="130"/>
    </location>
    <ligand>
        <name>substrate</name>
    </ligand>
</feature>
<dbReference type="GO" id="GO:0006107">
    <property type="term" value="P:oxaloacetate metabolic process"/>
    <property type="evidence" value="ECO:0007669"/>
    <property type="project" value="TreeGrafter"/>
</dbReference>
<keyword evidence="8" id="KW-0456">Lyase</keyword>
<sequence length="290" mass="31061">MQQRSWLFVPGDSEKKLGKAADTGADVIIVDLEDSVAIANKNQARQLACAWFARQRHVAPFGRWVRINALDSQMWRDDLAAVMPGAPDGIMLPKSAGPESIQTLAAELYELEGRCGIASGSTRILALVSETAEAAITIPSYATASLPRLHGLVWGGEDLSAAIGAARKYDAAGRWTDAFRYVRVQTLLTAHAKGVLPLDTLHADFADLEGLKRLAEEARADGFGGMLAIHPAQVPVINAAFTPSEEELVHARAVIAAFAAQPNAGTLQIDGKMIDRPHLVLAKRLLGITD</sequence>
<reference evidence="8 9" key="1">
    <citation type="journal article" date="2013" name="J. Microbiol. Biotechnol.">
        <title>Novosphingobium ginsenosidimutans sp. nov., with the ability to convert ginsenoside.</title>
        <authorList>
            <person name="Kim J.K."/>
            <person name="He D."/>
            <person name="Liu Q.M."/>
            <person name="Park H.Y."/>
            <person name="Jung M.S."/>
            <person name="Yoon M.H."/>
            <person name="Kim S.C."/>
            <person name="Im W.T."/>
        </authorList>
    </citation>
    <scope>NUCLEOTIDE SEQUENCE [LARGE SCALE GENOMIC DNA]</scope>
    <source>
        <strain evidence="8 9">FW-6</strain>
    </source>
</reference>
<dbReference type="GO" id="GO:0000287">
    <property type="term" value="F:magnesium ion binding"/>
    <property type="evidence" value="ECO:0007669"/>
    <property type="project" value="TreeGrafter"/>
</dbReference>
<keyword evidence="9" id="KW-1185">Reference proteome</keyword>
<dbReference type="PANTHER" id="PTHR32308:SF0">
    <property type="entry name" value="HPCH_HPAI ALDOLASE_CITRATE LYASE DOMAIN-CONTAINING PROTEIN"/>
    <property type="match status" value="1"/>
</dbReference>
<name>A0A5B8S3R5_9SPHN</name>
<evidence type="ECO:0000256" key="1">
    <source>
        <dbReference type="ARBA" id="ARBA00001946"/>
    </source>
</evidence>
<dbReference type="InterPro" id="IPR015813">
    <property type="entry name" value="Pyrv/PenolPyrv_kinase-like_dom"/>
</dbReference>
<feature type="binding site" evidence="6">
    <location>
        <position position="130"/>
    </location>
    <ligand>
        <name>Mg(2+)</name>
        <dbReference type="ChEBI" id="CHEBI:18420"/>
    </ligand>
</feature>
<evidence type="ECO:0000259" key="7">
    <source>
        <dbReference type="Pfam" id="PF03328"/>
    </source>
</evidence>
<evidence type="ECO:0000256" key="5">
    <source>
        <dbReference type="PIRSR" id="PIRSR015582-1"/>
    </source>
</evidence>
<proteinExistence type="inferred from homology"/>
<dbReference type="SUPFAM" id="SSF51621">
    <property type="entry name" value="Phosphoenolpyruvate/pyruvate domain"/>
    <property type="match status" value="1"/>
</dbReference>
<dbReference type="InterPro" id="IPR040442">
    <property type="entry name" value="Pyrv_kinase-like_dom_sf"/>
</dbReference>
<feature type="domain" description="HpcH/HpaI aldolase/citrate lyase" evidence="7">
    <location>
        <begin position="4"/>
        <end position="231"/>
    </location>
</feature>
<evidence type="ECO:0000313" key="8">
    <source>
        <dbReference type="EMBL" id="QEA15377.1"/>
    </source>
</evidence>
<dbReference type="Gene3D" id="3.20.20.60">
    <property type="entry name" value="Phosphoenolpyruvate-binding domains"/>
    <property type="match status" value="1"/>
</dbReference>
<dbReference type="KEGG" id="ngf:FRF71_04045"/>
<evidence type="ECO:0000256" key="3">
    <source>
        <dbReference type="ARBA" id="ARBA00022723"/>
    </source>
</evidence>
<dbReference type="RefSeq" id="WP_147089355.1">
    <property type="nucleotide sequence ID" value="NZ_BAABJD010000001.1"/>
</dbReference>
<dbReference type="InterPro" id="IPR011206">
    <property type="entry name" value="Citrate_lyase_beta/mcl1/mcl2"/>
</dbReference>
<evidence type="ECO:0000313" key="9">
    <source>
        <dbReference type="Proteomes" id="UP000321172"/>
    </source>
</evidence>
<evidence type="ECO:0000256" key="4">
    <source>
        <dbReference type="ARBA" id="ARBA00022842"/>
    </source>
</evidence>
<dbReference type="InterPro" id="IPR005000">
    <property type="entry name" value="Aldolase/citrate-lyase_domain"/>
</dbReference>
<accession>A0A5B8S3R5</accession>
<gene>
    <name evidence="8" type="ORF">FRF71_04045</name>
</gene>
<dbReference type="GO" id="GO:0016829">
    <property type="term" value="F:lyase activity"/>
    <property type="evidence" value="ECO:0007669"/>
    <property type="project" value="UniProtKB-KW"/>
</dbReference>
<dbReference type="Proteomes" id="UP000321172">
    <property type="component" value="Chromosome"/>
</dbReference>
<dbReference type="PANTHER" id="PTHR32308">
    <property type="entry name" value="LYASE BETA SUBUNIT, PUTATIVE (AFU_ORTHOLOGUE AFUA_4G13030)-RELATED"/>
    <property type="match status" value="1"/>
</dbReference>
<evidence type="ECO:0000256" key="2">
    <source>
        <dbReference type="ARBA" id="ARBA00005568"/>
    </source>
</evidence>
<dbReference type="PIRSF" id="PIRSF015582">
    <property type="entry name" value="Cit_lyase_B"/>
    <property type="match status" value="1"/>
</dbReference>
<protein>
    <submittedName>
        <fullName evidence="8">CoA ester lyase</fullName>
    </submittedName>
</protein>
<dbReference type="OrthoDB" id="9800547at2"/>
<comment type="cofactor">
    <cofactor evidence="1">
        <name>Mg(2+)</name>
        <dbReference type="ChEBI" id="CHEBI:18420"/>
    </cofactor>
</comment>
<evidence type="ECO:0000256" key="6">
    <source>
        <dbReference type="PIRSR" id="PIRSR015582-2"/>
    </source>
</evidence>
<dbReference type="Pfam" id="PF03328">
    <property type="entry name" value="HpcH_HpaI"/>
    <property type="match status" value="1"/>
</dbReference>
<dbReference type="AlphaFoldDB" id="A0A5B8S3R5"/>